<sequence>MGNAEKAVAIETCQQRKEVRPYNPQIKKLDVKSISGFFIGYYTSSRGSRFYCLTHSARVIESDRAIYFEDEMDSGSQMPRVVNLREETVVFPVPLLPSSVDFNPPKGNDEVHNPVDVNLEPSVVDAEGA</sequence>
<evidence type="ECO:0000313" key="2">
    <source>
        <dbReference type="EMBL" id="KAF2302306.1"/>
    </source>
</evidence>
<dbReference type="Pfam" id="PF25597">
    <property type="entry name" value="SH3_retrovirus"/>
    <property type="match status" value="1"/>
</dbReference>
<dbReference type="InterPro" id="IPR057670">
    <property type="entry name" value="SH3_retrovirus"/>
</dbReference>
<feature type="domain" description="Retroviral polymerase SH3-like" evidence="1">
    <location>
        <begin position="23"/>
        <end position="75"/>
    </location>
</feature>
<name>A0A6A6LQG7_HEVBR</name>
<evidence type="ECO:0000313" key="3">
    <source>
        <dbReference type="Proteomes" id="UP000467840"/>
    </source>
</evidence>
<keyword evidence="3" id="KW-1185">Reference proteome</keyword>
<organism evidence="2 3">
    <name type="scientific">Hevea brasiliensis</name>
    <name type="common">Para rubber tree</name>
    <name type="synonym">Siphonia brasiliensis</name>
    <dbReference type="NCBI Taxonomy" id="3981"/>
    <lineage>
        <taxon>Eukaryota</taxon>
        <taxon>Viridiplantae</taxon>
        <taxon>Streptophyta</taxon>
        <taxon>Embryophyta</taxon>
        <taxon>Tracheophyta</taxon>
        <taxon>Spermatophyta</taxon>
        <taxon>Magnoliopsida</taxon>
        <taxon>eudicotyledons</taxon>
        <taxon>Gunneridae</taxon>
        <taxon>Pentapetalae</taxon>
        <taxon>rosids</taxon>
        <taxon>fabids</taxon>
        <taxon>Malpighiales</taxon>
        <taxon>Euphorbiaceae</taxon>
        <taxon>Crotonoideae</taxon>
        <taxon>Micrandreae</taxon>
        <taxon>Hevea</taxon>
    </lineage>
</organism>
<accession>A0A6A6LQG7</accession>
<proteinExistence type="predicted"/>
<dbReference type="Proteomes" id="UP000467840">
    <property type="component" value="Chromosome 4"/>
</dbReference>
<dbReference type="AlphaFoldDB" id="A0A6A6LQG7"/>
<protein>
    <recommendedName>
        <fullName evidence="1">Retroviral polymerase SH3-like domain-containing protein</fullName>
    </recommendedName>
</protein>
<gene>
    <name evidence="2" type="ORF">GH714_034047</name>
</gene>
<dbReference type="EMBL" id="JAAGAX010000010">
    <property type="protein sequence ID" value="KAF2302306.1"/>
    <property type="molecule type" value="Genomic_DNA"/>
</dbReference>
<comment type="caution">
    <text evidence="2">The sequence shown here is derived from an EMBL/GenBank/DDBJ whole genome shotgun (WGS) entry which is preliminary data.</text>
</comment>
<reference evidence="2 3" key="1">
    <citation type="journal article" date="2020" name="Mol. Plant">
        <title>The Chromosome-Based Rubber Tree Genome Provides New Insights into Spurge Genome Evolution and Rubber Biosynthesis.</title>
        <authorList>
            <person name="Liu J."/>
            <person name="Shi C."/>
            <person name="Shi C.C."/>
            <person name="Li W."/>
            <person name="Zhang Q.J."/>
            <person name="Zhang Y."/>
            <person name="Li K."/>
            <person name="Lu H.F."/>
            <person name="Shi C."/>
            <person name="Zhu S.T."/>
            <person name="Xiao Z.Y."/>
            <person name="Nan H."/>
            <person name="Yue Y."/>
            <person name="Zhu X.G."/>
            <person name="Wu Y."/>
            <person name="Hong X.N."/>
            <person name="Fan G.Y."/>
            <person name="Tong Y."/>
            <person name="Zhang D."/>
            <person name="Mao C.L."/>
            <person name="Liu Y.L."/>
            <person name="Hao S.J."/>
            <person name="Liu W.Q."/>
            <person name="Lv M.Q."/>
            <person name="Zhang H.B."/>
            <person name="Liu Y."/>
            <person name="Hu-Tang G.R."/>
            <person name="Wang J.P."/>
            <person name="Wang J.H."/>
            <person name="Sun Y.H."/>
            <person name="Ni S.B."/>
            <person name="Chen W.B."/>
            <person name="Zhang X.C."/>
            <person name="Jiao Y.N."/>
            <person name="Eichler E.E."/>
            <person name="Li G.H."/>
            <person name="Liu X."/>
            <person name="Gao L.Z."/>
        </authorList>
    </citation>
    <scope>NUCLEOTIDE SEQUENCE [LARGE SCALE GENOMIC DNA]</scope>
    <source>
        <strain evidence="3">cv. GT1</strain>
        <tissue evidence="2">Leaf</tissue>
    </source>
</reference>
<evidence type="ECO:0000259" key="1">
    <source>
        <dbReference type="Pfam" id="PF25597"/>
    </source>
</evidence>